<dbReference type="PANTHER" id="PTHR45871:SF1">
    <property type="entry name" value="PHOSPHATIDYLINOSITOL N-ACETYLGLUCOSAMINYLTRANSFERASE SUBUNIT A"/>
    <property type="match status" value="1"/>
</dbReference>
<keyword evidence="3" id="KW-0337">GPI-anchor biosynthesis</keyword>
<evidence type="ECO:0000259" key="8">
    <source>
        <dbReference type="Pfam" id="PF08288"/>
    </source>
</evidence>
<accession>A0A8C4WYM5</accession>
<keyword evidence="5" id="KW-0808">Transferase</keyword>
<dbReference type="AlphaFoldDB" id="A0A8C4WYM5"/>
<evidence type="ECO:0000256" key="6">
    <source>
        <dbReference type="ARBA" id="ARBA00032160"/>
    </source>
</evidence>
<evidence type="ECO:0000313" key="10">
    <source>
        <dbReference type="Proteomes" id="UP000694388"/>
    </source>
</evidence>
<evidence type="ECO:0000313" key="9">
    <source>
        <dbReference type="Ensembl" id="ENSEBUP00000019878.1"/>
    </source>
</evidence>
<evidence type="ECO:0000256" key="2">
    <source>
        <dbReference type="ARBA" id="ARBA00012420"/>
    </source>
</evidence>
<feature type="transmembrane region" description="Helical" evidence="7">
    <location>
        <begin position="422"/>
        <end position="442"/>
    </location>
</feature>
<dbReference type="Pfam" id="PF08288">
    <property type="entry name" value="PIGA"/>
    <property type="match status" value="1"/>
</dbReference>
<evidence type="ECO:0000256" key="5">
    <source>
        <dbReference type="ARBA" id="ARBA00022679"/>
    </source>
</evidence>
<dbReference type="GO" id="GO:0017176">
    <property type="term" value="F:phosphatidylinositol N-acetylglucosaminyltransferase activity"/>
    <property type="evidence" value="ECO:0007669"/>
    <property type="project" value="UniProtKB-EC"/>
</dbReference>
<reference evidence="9" key="1">
    <citation type="submission" date="2025-08" db="UniProtKB">
        <authorList>
            <consortium name="Ensembl"/>
        </authorList>
    </citation>
    <scope>IDENTIFICATION</scope>
</reference>
<keyword evidence="7" id="KW-0472">Membrane</keyword>
<dbReference type="Proteomes" id="UP000694388">
    <property type="component" value="Unplaced"/>
</dbReference>
<comment type="pathway">
    <text evidence="1">Glycolipid biosynthesis; glycosylphosphatidylinositol-anchor biosynthesis.</text>
</comment>
<evidence type="ECO:0000256" key="1">
    <source>
        <dbReference type="ARBA" id="ARBA00004687"/>
    </source>
</evidence>
<dbReference type="Gene3D" id="3.40.50.2000">
    <property type="entry name" value="Glycogen Phosphorylase B"/>
    <property type="match status" value="2"/>
</dbReference>
<reference evidence="9" key="2">
    <citation type="submission" date="2025-09" db="UniProtKB">
        <authorList>
            <consortium name="Ensembl"/>
        </authorList>
    </citation>
    <scope>IDENTIFICATION</scope>
</reference>
<keyword evidence="7" id="KW-1133">Transmembrane helix</keyword>
<dbReference type="Pfam" id="PF13692">
    <property type="entry name" value="Glyco_trans_1_4"/>
    <property type="match status" value="1"/>
</dbReference>
<dbReference type="Ensembl" id="ENSEBUT00000020454.1">
    <property type="protein sequence ID" value="ENSEBUP00000019878.1"/>
    <property type="gene ID" value="ENSEBUG00000012335.1"/>
</dbReference>
<evidence type="ECO:0000256" key="7">
    <source>
        <dbReference type="SAM" id="Phobius"/>
    </source>
</evidence>
<dbReference type="GO" id="GO:0000506">
    <property type="term" value="C:glycosylphosphatidylinositol-N-acetylglucosaminyltransferase (GPI-GnT) complex"/>
    <property type="evidence" value="ECO:0007669"/>
    <property type="project" value="TreeGrafter"/>
</dbReference>
<dbReference type="EC" id="2.4.1.198" evidence="2"/>
<evidence type="ECO:0000256" key="3">
    <source>
        <dbReference type="ARBA" id="ARBA00022502"/>
    </source>
</evidence>
<dbReference type="InterPro" id="IPR013234">
    <property type="entry name" value="PIGA_GPI_anchor_biosynthesis"/>
</dbReference>
<protein>
    <recommendedName>
        <fullName evidence="2">phosphatidylinositol N-acetylglucosaminyltransferase</fullName>
        <ecNumber evidence="2">2.4.1.198</ecNumber>
    </recommendedName>
    <alternativeName>
        <fullName evidence="6">GlcNAc-PI synthesis protein</fullName>
    </alternativeName>
</protein>
<keyword evidence="10" id="KW-1185">Reference proteome</keyword>
<organism evidence="9 10">
    <name type="scientific">Eptatretus burgeri</name>
    <name type="common">Inshore hagfish</name>
    <dbReference type="NCBI Taxonomy" id="7764"/>
    <lineage>
        <taxon>Eukaryota</taxon>
        <taxon>Metazoa</taxon>
        <taxon>Chordata</taxon>
        <taxon>Craniata</taxon>
        <taxon>Vertebrata</taxon>
        <taxon>Cyclostomata</taxon>
        <taxon>Myxini</taxon>
        <taxon>Myxiniformes</taxon>
        <taxon>Myxinidae</taxon>
        <taxon>Eptatretinae</taxon>
        <taxon>Eptatretus</taxon>
    </lineage>
</organism>
<keyword evidence="7" id="KW-0812">Transmembrane</keyword>
<proteinExistence type="predicted"/>
<feature type="domain" description="PIGA GPI anchor biosynthesis" evidence="8">
    <location>
        <begin position="71"/>
        <end position="160"/>
    </location>
</feature>
<dbReference type="PANTHER" id="PTHR45871">
    <property type="entry name" value="N-ACETYLGLUCOSAMINYL-PHOSPHATIDYLINOSITOL BIOSYNTHETIC PROTEIN"/>
    <property type="match status" value="1"/>
</dbReference>
<name>A0A8C4WYM5_EPTBU</name>
<dbReference type="FunFam" id="3.40.50.2000:FF:000026">
    <property type="entry name" value="Phosphatidylinositol N-acetylglucosaminyltransferase subunit A"/>
    <property type="match status" value="1"/>
</dbReference>
<dbReference type="GeneTree" id="ENSGT00390000014405"/>
<keyword evidence="4" id="KW-0328">Glycosyltransferase</keyword>
<dbReference type="SUPFAM" id="SSF53756">
    <property type="entry name" value="UDP-Glycosyltransferase/glycogen phosphorylase"/>
    <property type="match status" value="1"/>
</dbReference>
<evidence type="ECO:0000256" key="4">
    <source>
        <dbReference type="ARBA" id="ARBA00022676"/>
    </source>
</evidence>
<dbReference type="GO" id="GO:0006506">
    <property type="term" value="P:GPI anchor biosynthetic process"/>
    <property type="evidence" value="ECO:0007669"/>
    <property type="project" value="UniProtKB-KW"/>
</dbReference>
<sequence length="514" mass="56010">LSCRGSYHFLKRDCVADVRRPWSLYFVSSMPHSICMVSDFFHPNAGGVESHVYQLSQCLVERGHRVVVVTHAYGDRAGIRYLTNGLRVYYLPLRPMYNQATAPTLFHSLALLRCVFIREHVTVVHAHSAFSSLAHDALFHAASFGLASIFTDHSLFGFADVSSVLTNALLRASLGGATRAICVSHTGRENTALRAAMPPGRISVIPNAVDATRFTPGPPTGNPDSTCHDRAHLPRSELTHLSDGTRVSIYLLQVDLNFVIGGEGPKRIVLEELREQHCLHDSRVTLLGALDHRQVRDVLVGGDIFLNTSLTEAFCMAIVEAASCGLQVVSTHVGGVPEVLPPDLLTLCKPTVRDLCAGVIAAADRLLAGKAPDRATTHARVRDFYDWRDVASRTEKVIIDDLPSLSDRLMGFSRRCGPISGAAFAFLAVLDLLLLYVLAWFYPTDLMDRAVDCRSLRFTSGLATFQQNKNNACGHTCDQCGVAHETETGSPKSNAVSSKSVCKPLGKHAVKPSC</sequence>